<dbReference type="Proteomes" id="UP000032431">
    <property type="component" value="Chromosome I"/>
</dbReference>
<evidence type="ECO:0000256" key="1">
    <source>
        <dbReference type="ARBA" id="ARBA00022500"/>
    </source>
</evidence>
<dbReference type="InterPro" id="IPR004089">
    <property type="entry name" value="MCPsignal_dom"/>
</dbReference>
<dbReference type="PROSITE" id="PS50885">
    <property type="entry name" value="HAMP"/>
    <property type="match status" value="3"/>
</dbReference>
<dbReference type="EMBL" id="LM995447">
    <property type="protein sequence ID" value="CDZ24648.1"/>
    <property type="molecule type" value="Genomic_DNA"/>
</dbReference>
<dbReference type="KEGG" id="ccel:CCDG5_1538"/>
<name>A0A078KQD5_9FIRM</name>
<dbReference type="Gene3D" id="1.20.120.1530">
    <property type="match status" value="3"/>
</dbReference>
<dbReference type="GO" id="GO:0005886">
    <property type="term" value="C:plasma membrane"/>
    <property type="evidence" value="ECO:0007669"/>
    <property type="project" value="TreeGrafter"/>
</dbReference>
<dbReference type="InterPro" id="IPR004090">
    <property type="entry name" value="Chemotax_Me-accpt_rcpt"/>
</dbReference>
<keyword evidence="4" id="KW-0472">Membrane</keyword>
<feature type="domain" description="HAMP" evidence="7">
    <location>
        <begin position="469"/>
        <end position="521"/>
    </location>
</feature>
<dbReference type="PANTHER" id="PTHR43531">
    <property type="entry name" value="PROTEIN ICFG"/>
    <property type="match status" value="1"/>
</dbReference>
<dbReference type="SMART" id="SM00283">
    <property type="entry name" value="MA"/>
    <property type="match status" value="1"/>
</dbReference>
<dbReference type="SUPFAM" id="SSF58104">
    <property type="entry name" value="Methyl-accepting chemotaxis protein (MCP) signaling domain"/>
    <property type="match status" value="2"/>
</dbReference>
<dbReference type="CDD" id="cd06225">
    <property type="entry name" value="HAMP"/>
    <property type="match status" value="1"/>
</dbReference>
<feature type="domain" description="HAMP" evidence="7">
    <location>
        <begin position="197"/>
        <end position="249"/>
    </location>
</feature>
<dbReference type="GO" id="GO:0007165">
    <property type="term" value="P:signal transduction"/>
    <property type="evidence" value="ECO:0007669"/>
    <property type="project" value="UniProtKB-KW"/>
</dbReference>
<feature type="transmembrane region" description="Helical" evidence="4">
    <location>
        <begin position="21"/>
        <end position="41"/>
    </location>
</feature>
<feature type="domain" description="Methyl-accepting transducer" evidence="5">
    <location>
        <begin position="571"/>
        <end position="800"/>
    </location>
</feature>
<feature type="transmembrane region" description="Helical" evidence="4">
    <location>
        <begin position="47"/>
        <end position="65"/>
    </location>
</feature>
<evidence type="ECO:0000256" key="3">
    <source>
        <dbReference type="PROSITE-ProRule" id="PRU00284"/>
    </source>
</evidence>
<dbReference type="HOGENOM" id="CLU_017079_0_0_9"/>
<dbReference type="PANTHER" id="PTHR43531:SF11">
    <property type="entry name" value="METHYL-ACCEPTING CHEMOTAXIS PROTEIN 3"/>
    <property type="match status" value="1"/>
</dbReference>
<dbReference type="GO" id="GO:0006935">
    <property type="term" value="P:chemotaxis"/>
    <property type="evidence" value="ECO:0007669"/>
    <property type="project" value="InterPro"/>
</dbReference>
<dbReference type="InterPro" id="IPR000727">
    <property type="entry name" value="T_SNARE_dom"/>
</dbReference>
<evidence type="ECO:0000313" key="8">
    <source>
        <dbReference type="EMBL" id="CDZ24648.1"/>
    </source>
</evidence>
<evidence type="ECO:0000256" key="2">
    <source>
        <dbReference type="ARBA" id="ARBA00029447"/>
    </source>
</evidence>
<dbReference type="CDD" id="cd11386">
    <property type="entry name" value="MCP_signal"/>
    <property type="match status" value="1"/>
</dbReference>
<evidence type="ECO:0000259" key="6">
    <source>
        <dbReference type="PROSITE" id="PS50192"/>
    </source>
</evidence>
<keyword evidence="1" id="KW-0145">Chemotaxis</keyword>
<proteinExistence type="inferred from homology"/>
<dbReference type="SMART" id="SM00304">
    <property type="entry name" value="HAMP"/>
    <property type="match status" value="4"/>
</dbReference>
<evidence type="ECO:0000313" key="9">
    <source>
        <dbReference type="Proteomes" id="UP000032431"/>
    </source>
</evidence>
<organism evidence="8 9">
    <name type="scientific">[Clostridium] cellulosi</name>
    <dbReference type="NCBI Taxonomy" id="29343"/>
    <lineage>
        <taxon>Bacteria</taxon>
        <taxon>Bacillati</taxon>
        <taxon>Bacillota</taxon>
        <taxon>Clostridia</taxon>
        <taxon>Eubacteriales</taxon>
        <taxon>Oscillospiraceae</taxon>
        <taxon>Oscillospiraceae incertae sedis</taxon>
    </lineage>
</organism>
<evidence type="ECO:0000259" key="5">
    <source>
        <dbReference type="PROSITE" id="PS50111"/>
    </source>
</evidence>
<keyword evidence="4" id="KW-0812">Transmembrane</keyword>
<feature type="domain" description="T-SNARE coiled-coil homology" evidence="6">
    <location>
        <begin position="730"/>
        <end position="792"/>
    </location>
</feature>
<dbReference type="PATRIC" id="fig|29343.3.peg.1622"/>
<protein>
    <submittedName>
        <fullName evidence="8">Methyl-accepting chemotaxis sensory transducer</fullName>
    </submittedName>
</protein>
<dbReference type="InterPro" id="IPR003660">
    <property type="entry name" value="HAMP_dom"/>
</dbReference>
<reference evidence="9" key="1">
    <citation type="submission" date="2014-07" db="EMBL/GenBank/DDBJ databases">
        <authorList>
            <person name="Wibberg D."/>
        </authorList>
    </citation>
    <scope>NUCLEOTIDE SEQUENCE [LARGE SCALE GENOMIC DNA]</scope>
    <source>
        <strain evidence="9">DG5</strain>
    </source>
</reference>
<dbReference type="PROSITE" id="PS50192">
    <property type="entry name" value="T_SNARE"/>
    <property type="match status" value="1"/>
</dbReference>
<dbReference type="Pfam" id="PF18947">
    <property type="entry name" value="HAMP_2"/>
    <property type="match status" value="3"/>
</dbReference>
<sequence>MGKNKNMNRVRFGTVGRRLTLAFFAIAVVNLILGVIASSLGDMTIKYSIIAATVIFPIILSFMLSRHITKPLKKMYITLNELTMWHLDARSNIRTSDDFGLMSTMLDSLAADIKNNVLGVISNISEGNISMNVHSKDSGDMMTPVLQKIISTMRSLSHDTERLINAAASGKLDERCSTSSYQGSWKFLIEGMNTLLDKISSPLNDVMDVTRSLAVNDYTKSVDSEYEGAFGELASDINSVRDSLVALEDAIVSVSKGDTSMLEEFRSIGKKSENDYMIPSIIKMMETIQNLIEETNLITSESSKGNIKGTRGDESKFEGGYREIVSGINNTLDTIEKPIDETTNVLNALAVNDLTVIPDSSVMVGDFQKLGESIAQVQENLATIQTFSVQVSNGDISGLETLENTGKRSENDKLTPAFTKMMQAISDLISETTSLANAALDGRLEYRSDTSKFEGEFANILKSFNSAYDNMAKPVNEISNVMEQISSGNLQARVSGSYNGAFGRLSESVNNTASTISTIASEISFVLSNIANGNLDLERVKNYRGDFEDISNSLNNIIDSLNELMSSIRIAADQVAAGAKQVSSGSQNLSRGAAEQASSVEQLTSSIAEISTQTKNNAKNANEANELAKTTKENAMLGNNHMNEMLNAMNDINESSANISKIIKVIDDIAFQTNLLSLNAAVEAARAGQYGKGFAVVAEEVRNLAARSANAAKDTTALIEGSVKKIEAGTQIANETAAALSKIVSNIDRVSNLISDIAAASNEQATSISQIDRGVEVVSNVVQTNSATAEESAAASEELSSQAEHLDELLSKFTLRQDA</sequence>
<keyword evidence="3" id="KW-0807">Transducer</keyword>
<dbReference type="STRING" id="29343.CCDG5_1538"/>
<dbReference type="Pfam" id="PF00015">
    <property type="entry name" value="MCPsignal"/>
    <property type="match status" value="1"/>
</dbReference>
<dbReference type="Gene3D" id="1.10.287.950">
    <property type="entry name" value="Methyl-accepting chemotaxis protein"/>
    <property type="match status" value="1"/>
</dbReference>
<dbReference type="GO" id="GO:0004888">
    <property type="term" value="F:transmembrane signaling receptor activity"/>
    <property type="evidence" value="ECO:0007669"/>
    <property type="project" value="InterPro"/>
</dbReference>
<dbReference type="InterPro" id="IPR051310">
    <property type="entry name" value="MCP_chemotaxis"/>
</dbReference>
<dbReference type="PRINTS" id="PR00260">
    <property type="entry name" value="CHEMTRNSDUCR"/>
</dbReference>
<feature type="domain" description="HAMP" evidence="7">
    <location>
        <begin position="333"/>
        <end position="386"/>
    </location>
</feature>
<dbReference type="FunFam" id="1.10.287.950:FF:000001">
    <property type="entry name" value="Methyl-accepting chemotaxis sensory transducer"/>
    <property type="match status" value="1"/>
</dbReference>
<dbReference type="AlphaFoldDB" id="A0A078KQD5"/>
<gene>
    <name evidence="8" type="ORF">CCDG5_1538</name>
</gene>
<keyword evidence="9" id="KW-1185">Reference proteome</keyword>
<evidence type="ECO:0000259" key="7">
    <source>
        <dbReference type="PROSITE" id="PS50885"/>
    </source>
</evidence>
<comment type="similarity">
    <text evidence="2">Belongs to the methyl-accepting chemotaxis (MCP) protein family.</text>
</comment>
<evidence type="ECO:0000256" key="4">
    <source>
        <dbReference type="SAM" id="Phobius"/>
    </source>
</evidence>
<keyword evidence="4" id="KW-1133">Transmembrane helix</keyword>
<dbReference type="PROSITE" id="PS50111">
    <property type="entry name" value="CHEMOTAXIS_TRANSDUC_2"/>
    <property type="match status" value="1"/>
</dbReference>
<accession>A0A078KQD5</accession>